<evidence type="ECO:0000313" key="2">
    <source>
        <dbReference type="EMBL" id="GAA3695075.1"/>
    </source>
</evidence>
<keyword evidence="3" id="KW-1185">Reference proteome</keyword>
<dbReference type="InterPro" id="IPR007899">
    <property type="entry name" value="CHAD_dom"/>
</dbReference>
<dbReference type="SMART" id="SM00880">
    <property type="entry name" value="CHAD"/>
    <property type="match status" value="1"/>
</dbReference>
<dbReference type="Gene3D" id="1.40.20.10">
    <property type="entry name" value="CHAD domain"/>
    <property type="match status" value="1"/>
</dbReference>
<evidence type="ECO:0000313" key="3">
    <source>
        <dbReference type="Proteomes" id="UP001501468"/>
    </source>
</evidence>
<dbReference type="InterPro" id="IPR038186">
    <property type="entry name" value="CHAD_dom_sf"/>
</dbReference>
<dbReference type="PANTHER" id="PTHR39339">
    <property type="entry name" value="SLR1444 PROTEIN"/>
    <property type="match status" value="1"/>
</dbReference>
<dbReference type="PROSITE" id="PS51708">
    <property type="entry name" value="CHAD"/>
    <property type="match status" value="1"/>
</dbReference>
<dbReference type="Proteomes" id="UP001501468">
    <property type="component" value="Unassembled WGS sequence"/>
</dbReference>
<dbReference type="PANTHER" id="PTHR39339:SF1">
    <property type="entry name" value="CHAD DOMAIN-CONTAINING PROTEIN"/>
    <property type="match status" value="1"/>
</dbReference>
<comment type="caution">
    <text evidence="2">The sequence shown here is derived from an EMBL/GenBank/DDBJ whole genome shotgun (WGS) entry which is preliminary data.</text>
</comment>
<sequence length="307" mass="33559">MPSVGTLVRQRLADQRDALRAAEGAVRAGEPTGLHDLRVAMRRIRSLLATFRPIFDTSVTEPLRAELKDASGRLGQSRDAEVATDNTDRLLEGIESAGLDEDAVAGLRARLRLDAIAAGDDVEETLDSTRYAALSILLDELVDHPPFNDKAQRDALKVARKRVRHEARRFAKLAAAARAEVPEDGTPTTDHGSAVQPTVDHAARLHEVRKATKRLRYAAETARPVDDEPMRRIVKQAKVVQTALGDHHDAVMTRVALRHLALDEAVGEAAAFLLGHLDADEQRAMTTIEARAWQAVDGLQEELDAAL</sequence>
<protein>
    <recommendedName>
        <fullName evidence="1">CHAD domain-containing protein</fullName>
    </recommendedName>
</protein>
<dbReference type="Pfam" id="PF05235">
    <property type="entry name" value="CHAD"/>
    <property type="match status" value="1"/>
</dbReference>
<organism evidence="2 3">
    <name type="scientific">Terrabacter ginsenosidimutans</name>
    <dbReference type="NCBI Taxonomy" id="490575"/>
    <lineage>
        <taxon>Bacteria</taxon>
        <taxon>Bacillati</taxon>
        <taxon>Actinomycetota</taxon>
        <taxon>Actinomycetes</taxon>
        <taxon>Micrococcales</taxon>
        <taxon>Intrasporangiaceae</taxon>
        <taxon>Terrabacter</taxon>
    </lineage>
</organism>
<dbReference type="EMBL" id="BAABDC010000001">
    <property type="protein sequence ID" value="GAA3695075.1"/>
    <property type="molecule type" value="Genomic_DNA"/>
</dbReference>
<proteinExistence type="predicted"/>
<reference evidence="3" key="1">
    <citation type="journal article" date="2019" name="Int. J. Syst. Evol. Microbiol.">
        <title>The Global Catalogue of Microorganisms (GCM) 10K type strain sequencing project: providing services to taxonomists for standard genome sequencing and annotation.</title>
        <authorList>
            <consortium name="The Broad Institute Genomics Platform"/>
            <consortium name="The Broad Institute Genome Sequencing Center for Infectious Disease"/>
            <person name="Wu L."/>
            <person name="Ma J."/>
        </authorList>
    </citation>
    <scope>NUCLEOTIDE SEQUENCE [LARGE SCALE GENOMIC DNA]</scope>
    <source>
        <strain evidence="3">JCM 17125</strain>
    </source>
</reference>
<feature type="domain" description="CHAD" evidence="1">
    <location>
        <begin position="1"/>
        <end position="298"/>
    </location>
</feature>
<gene>
    <name evidence="2" type="ORF">GCM10022399_09500</name>
</gene>
<name>A0ABP7CVM7_9MICO</name>
<dbReference type="RefSeq" id="WP_344942267.1">
    <property type="nucleotide sequence ID" value="NZ_BAABDC010000001.1"/>
</dbReference>
<accession>A0ABP7CVM7</accession>
<evidence type="ECO:0000259" key="1">
    <source>
        <dbReference type="PROSITE" id="PS51708"/>
    </source>
</evidence>